<dbReference type="GO" id="GO:0005524">
    <property type="term" value="F:ATP binding"/>
    <property type="evidence" value="ECO:0007669"/>
    <property type="project" value="InterPro"/>
</dbReference>
<evidence type="ECO:0000256" key="1">
    <source>
        <dbReference type="ARBA" id="ARBA00012513"/>
    </source>
</evidence>
<feature type="domain" description="Protein kinase" evidence="2">
    <location>
        <begin position="47"/>
        <end position="310"/>
    </location>
</feature>
<gene>
    <name evidence="3" type="ORF">MSPICULIGERA_LOCUS20975</name>
</gene>
<organism evidence="3 4">
    <name type="scientific">Mesorhabditis spiculigera</name>
    <dbReference type="NCBI Taxonomy" id="96644"/>
    <lineage>
        <taxon>Eukaryota</taxon>
        <taxon>Metazoa</taxon>
        <taxon>Ecdysozoa</taxon>
        <taxon>Nematoda</taxon>
        <taxon>Chromadorea</taxon>
        <taxon>Rhabditida</taxon>
        <taxon>Rhabditina</taxon>
        <taxon>Rhabditomorpha</taxon>
        <taxon>Rhabditoidea</taxon>
        <taxon>Rhabditidae</taxon>
        <taxon>Mesorhabditinae</taxon>
        <taxon>Mesorhabditis</taxon>
    </lineage>
</organism>
<dbReference type="InterPro" id="IPR050235">
    <property type="entry name" value="CK1_Ser-Thr_kinase"/>
</dbReference>
<accession>A0AA36G867</accession>
<dbReference type="AlphaFoldDB" id="A0AA36G867"/>
<dbReference type="PANTHER" id="PTHR11909">
    <property type="entry name" value="CASEIN KINASE-RELATED"/>
    <property type="match status" value="1"/>
</dbReference>
<dbReference type="InterPro" id="IPR008271">
    <property type="entry name" value="Ser/Thr_kinase_AS"/>
</dbReference>
<dbReference type="PROSITE" id="PS50011">
    <property type="entry name" value="PROTEIN_KINASE_DOM"/>
    <property type="match status" value="1"/>
</dbReference>
<dbReference type="InterPro" id="IPR000719">
    <property type="entry name" value="Prot_kinase_dom"/>
</dbReference>
<dbReference type="PROSITE" id="PS00108">
    <property type="entry name" value="PROTEIN_KINASE_ST"/>
    <property type="match status" value="1"/>
</dbReference>
<dbReference type="EC" id="2.7.11.1" evidence="1"/>
<reference evidence="3" key="1">
    <citation type="submission" date="2023-06" db="EMBL/GenBank/DDBJ databases">
        <authorList>
            <person name="Delattre M."/>
        </authorList>
    </citation>
    <scope>NUCLEOTIDE SEQUENCE</scope>
    <source>
        <strain evidence="3">AF72</strain>
    </source>
</reference>
<dbReference type="SMART" id="SM00220">
    <property type="entry name" value="S_TKc"/>
    <property type="match status" value="1"/>
</dbReference>
<name>A0AA36G867_9BILA</name>
<dbReference type="Gene3D" id="1.10.510.10">
    <property type="entry name" value="Transferase(Phosphotransferase) domain 1"/>
    <property type="match status" value="1"/>
</dbReference>
<comment type="caution">
    <text evidence="3">The sequence shown here is derived from an EMBL/GenBank/DDBJ whole genome shotgun (WGS) entry which is preliminary data.</text>
</comment>
<keyword evidence="4" id="KW-1185">Reference proteome</keyword>
<dbReference type="InterPro" id="IPR011009">
    <property type="entry name" value="Kinase-like_dom_sf"/>
</dbReference>
<evidence type="ECO:0000313" key="4">
    <source>
        <dbReference type="Proteomes" id="UP001177023"/>
    </source>
</evidence>
<evidence type="ECO:0000313" key="3">
    <source>
        <dbReference type="EMBL" id="CAJ0582845.1"/>
    </source>
</evidence>
<dbReference type="Pfam" id="PF00069">
    <property type="entry name" value="Pkinase"/>
    <property type="match status" value="1"/>
</dbReference>
<dbReference type="GO" id="GO:0004674">
    <property type="term" value="F:protein serine/threonine kinase activity"/>
    <property type="evidence" value="ECO:0007669"/>
    <property type="project" value="UniProtKB-EC"/>
</dbReference>
<protein>
    <recommendedName>
        <fullName evidence="1">non-specific serine/threonine protein kinase</fullName>
        <ecNumber evidence="1">2.7.11.1</ecNumber>
    </recommendedName>
</protein>
<feature type="non-terminal residue" evidence="3">
    <location>
        <position position="340"/>
    </location>
</feature>
<sequence length="340" mass="38635">MLQPVAPSRLPADCLCIRRLGDDEMEAPFLDRLPETNHLIVGSHDKYAVGKKIAQGRFGAVYEVLRQCDGKPFAVKLEVCDTHSHGLDMDFVVLSRAAKADLPNVAHMIDRGRIANHFKFIVMHLMGQNLCQLRYLFVGDRFSLSTALRLSLKCLDAIKQLHNLGFIHRDIKASNFCLVPGCSAKDLGVYLVDFGLCRSYRNSEGQIRPPRASVSFKGTTKYAPLAAHYEKEQSLKDDMESWFYMTVEMITGNLPWSGLHRKQKDEARVMKEAARTPEGTSELLKSTPKEEFKRILKYIDCLSYQSHPDYVYLNQMLNLSMKNQGCKPDDELDWENNNNG</sequence>
<evidence type="ECO:0000259" key="2">
    <source>
        <dbReference type="PROSITE" id="PS50011"/>
    </source>
</evidence>
<proteinExistence type="predicted"/>
<dbReference type="EMBL" id="CATQJA010002664">
    <property type="protein sequence ID" value="CAJ0582845.1"/>
    <property type="molecule type" value="Genomic_DNA"/>
</dbReference>
<dbReference type="SUPFAM" id="SSF56112">
    <property type="entry name" value="Protein kinase-like (PK-like)"/>
    <property type="match status" value="1"/>
</dbReference>
<dbReference type="Proteomes" id="UP001177023">
    <property type="component" value="Unassembled WGS sequence"/>
</dbReference>